<dbReference type="PROSITE" id="PS50887">
    <property type="entry name" value="GGDEF"/>
    <property type="match status" value="1"/>
</dbReference>
<feature type="transmembrane region" description="Helical" evidence="1">
    <location>
        <begin position="320"/>
        <end position="340"/>
    </location>
</feature>
<dbReference type="Pfam" id="PF00990">
    <property type="entry name" value="GGDEF"/>
    <property type="match status" value="1"/>
</dbReference>
<feature type="transmembrane region" description="Helical" evidence="1">
    <location>
        <begin position="201"/>
        <end position="223"/>
    </location>
</feature>
<dbReference type="SMART" id="SM00052">
    <property type="entry name" value="EAL"/>
    <property type="match status" value="1"/>
</dbReference>
<dbReference type="NCBIfam" id="TIGR00254">
    <property type="entry name" value="GGDEF"/>
    <property type="match status" value="1"/>
</dbReference>
<dbReference type="SUPFAM" id="SSF141868">
    <property type="entry name" value="EAL domain-like"/>
    <property type="match status" value="1"/>
</dbReference>
<dbReference type="InterPro" id="IPR000160">
    <property type="entry name" value="GGDEF_dom"/>
</dbReference>
<keyword evidence="1" id="KW-0812">Transmembrane</keyword>
<evidence type="ECO:0000259" key="2">
    <source>
        <dbReference type="PROSITE" id="PS50883"/>
    </source>
</evidence>
<dbReference type="Gene3D" id="3.20.20.450">
    <property type="entry name" value="EAL domain"/>
    <property type="match status" value="1"/>
</dbReference>
<keyword evidence="1" id="KW-1133">Transmembrane helix</keyword>
<dbReference type="Proteomes" id="UP001516061">
    <property type="component" value="Unassembled WGS sequence"/>
</dbReference>
<dbReference type="EMBL" id="JABSNM010000002">
    <property type="protein sequence ID" value="NRT54927.1"/>
    <property type="molecule type" value="Genomic_DNA"/>
</dbReference>
<dbReference type="InterPro" id="IPR043128">
    <property type="entry name" value="Rev_trsase/Diguanyl_cyclase"/>
</dbReference>
<keyword evidence="1" id="KW-0472">Membrane</keyword>
<evidence type="ECO:0000313" key="5">
    <source>
        <dbReference type="Proteomes" id="UP001516061"/>
    </source>
</evidence>
<keyword evidence="5" id="KW-1185">Reference proteome</keyword>
<name>A0ABX2G0I6_9BURK</name>
<dbReference type="SUPFAM" id="SSF55073">
    <property type="entry name" value="Nucleotide cyclase"/>
    <property type="match status" value="1"/>
</dbReference>
<dbReference type="CDD" id="cd01948">
    <property type="entry name" value="EAL"/>
    <property type="match status" value="1"/>
</dbReference>
<accession>A0ABX2G0I6</accession>
<feature type="transmembrane region" description="Helical" evidence="1">
    <location>
        <begin position="265"/>
        <end position="285"/>
    </location>
</feature>
<dbReference type="PROSITE" id="PS50883">
    <property type="entry name" value="EAL"/>
    <property type="match status" value="1"/>
</dbReference>
<comment type="caution">
    <text evidence="4">The sequence shown here is derived from an EMBL/GenBank/DDBJ whole genome shotgun (WGS) entry which is preliminary data.</text>
</comment>
<feature type="transmembrane region" description="Helical" evidence="1">
    <location>
        <begin position="297"/>
        <end position="314"/>
    </location>
</feature>
<dbReference type="Pfam" id="PF00563">
    <property type="entry name" value="EAL"/>
    <property type="match status" value="1"/>
</dbReference>
<feature type="transmembrane region" description="Helical" evidence="1">
    <location>
        <begin position="352"/>
        <end position="369"/>
    </location>
</feature>
<feature type="domain" description="EAL" evidence="2">
    <location>
        <begin position="594"/>
        <end position="846"/>
    </location>
</feature>
<proteinExistence type="predicted"/>
<evidence type="ECO:0000313" key="4">
    <source>
        <dbReference type="EMBL" id="NRT54927.1"/>
    </source>
</evidence>
<protein>
    <submittedName>
        <fullName evidence="4">Diguanylate cyclase (GGDEF)-like protein</fullName>
    </submittedName>
</protein>
<feature type="domain" description="GGDEF" evidence="3">
    <location>
        <begin position="451"/>
        <end position="585"/>
    </location>
</feature>
<dbReference type="InterPro" id="IPR035919">
    <property type="entry name" value="EAL_sf"/>
</dbReference>
<dbReference type="CDD" id="cd01949">
    <property type="entry name" value="GGDEF"/>
    <property type="match status" value="1"/>
</dbReference>
<dbReference type="Gene3D" id="3.30.70.270">
    <property type="match status" value="1"/>
</dbReference>
<evidence type="ECO:0000256" key="1">
    <source>
        <dbReference type="SAM" id="Phobius"/>
    </source>
</evidence>
<evidence type="ECO:0000259" key="3">
    <source>
        <dbReference type="PROSITE" id="PS50887"/>
    </source>
</evidence>
<dbReference type="RefSeq" id="WP_173803880.1">
    <property type="nucleotide sequence ID" value="NZ_JABSNM010000002.1"/>
</dbReference>
<dbReference type="InterPro" id="IPR001633">
    <property type="entry name" value="EAL_dom"/>
</dbReference>
<dbReference type="PANTHER" id="PTHR44757:SF2">
    <property type="entry name" value="BIOFILM ARCHITECTURE MAINTENANCE PROTEIN MBAA"/>
    <property type="match status" value="1"/>
</dbReference>
<reference evidence="4 5" key="1">
    <citation type="submission" date="2020-05" db="EMBL/GenBank/DDBJ databases">
        <title>Genomic Encyclopedia of Type Strains, Phase IV (KMG-V): Genome sequencing to study the core and pangenomes of soil and plant-associated prokaryotes.</title>
        <authorList>
            <person name="Whitman W."/>
        </authorList>
    </citation>
    <scope>NUCLEOTIDE SEQUENCE [LARGE SCALE GENOMIC DNA]</scope>
    <source>
        <strain evidence="4 5">C29</strain>
    </source>
</reference>
<dbReference type="InterPro" id="IPR029787">
    <property type="entry name" value="Nucleotide_cyclase"/>
</dbReference>
<dbReference type="SMART" id="SM00267">
    <property type="entry name" value="GGDEF"/>
    <property type="match status" value="1"/>
</dbReference>
<organism evidence="4 5">
    <name type="scientific">Sphaerotilus uruguayifluvii</name>
    <dbReference type="NCBI Taxonomy" id="2735897"/>
    <lineage>
        <taxon>Bacteria</taxon>
        <taxon>Pseudomonadati</taxon>
        <taxon>Pseudomonadota</taxon>
        <taxon>Betaproteobacteria</taxon>
        <taxon>Burkholderiales</taxon>
        <taxon>Sphaerotilaceae</taxon>
        <taxon>Sphaerotilus</taxon>
    </lineage>
</organism>
<feature type="transmembrane region" description="Helical" evidence="1">
    <location>
        <begin position="235"/>
        <end position="259"/>
    </location>
</feature>
<dbReference type="PANTHER" id="PTHR44757">
    <property type="entry name" value="DIGUANYLATE CYCLASE DGCP"/>
    <property type="match status" value="1"/>
</dbReference>
<gene>
    <name evidence="4" type="ORF">HNQ01_000637</name>
</gene>
<dbReference type="InterPro" id="IPR052155">
    <property type="entry name" value="Biofilm_reg_signaling"/>
</dbReference>
<sequence>MPALAPVPIARVLLAWLLPVLLVLLVLMPAAASPAREPEAVTDLSALAAGQAVALVESMQVLQQPLGQVSQAAEVLARPGWRPATVANRNASWKRSAVWLTGLVTQHGDRPLACRITLGPTRIGTVEMLALDAQTGALLARRLEGPRMLERARTVDHLEAMLPFDLAPGQTVRLLIRAEDLTVATTEVHARDESAYVRHQALSLLGEAVMFTLTLLLCLLVLCSRDRGMIVVGGWLLAGVCFESLFSGQLLLMLLPVLLPWNVGLFTLLGALCTGLFGVASLVLLRLDVRQRWPMMLLASAVLGVIVGLSAFAVTDTNPARKAVNLIGFVTLLLWPLAAWRSPTPLDEERHRLRWMLTLSWAVLLVYVMLARGAPHPQALQLLQDELRLDRLVIGATLMVQFSIWRNRRRAAMRRTEFLAFHDALTGLPNRVSAVERLQQALDRQAPEQDATLAVLYLDLDKFKQVNDTHGHALGDRLLRAVAERMRASLGEAGSVFRLSGDEFMAIVPEAGPDGERARALAEALLAAMDPPLDLGGQQVPAGLSIGIALAPHHGRDAETLMRHADAALYAAKRDGERGMMLFAPPMLAWLTERMQLRAALHRSLRQGDFQLEFQPLRRLRDGRVTGVEALLRWRLPDGSVPASPERFIPVAEESGLIVPLGDWVLDEACRQASRWPDLVVAVNVSAVQFRAGDLARRVAQALERNRLPAHRLELELTESVLIGHEDEALGWLAELRAMGVRLAIDDFGTGYSSLSYLHRFAVDRLKIDRSFMLQMEASSGSGNAAMVATIVQIARRLGLETVAEGVESPATFARLALLGCDIVQGHAVARPMSAEALQHWLTGRSEIVQA</sequence>